<gene>
    <name evidence="2" type="ORF">GCM10009092_02820</name>
</gene>
<accession>A0ABN0WM64</accession>
<keyword evidence="1" id="KW-0732">Signal</keyword>
<dbReference type="EMBL" id="BAAAEI010000002">
    <property type="protein sequence ID" value="GAA0341714.1"/>
    <property type="molecule type" value="Genomic_DNA"/>
</dbReference>
<organism evidence="2 3">
    <name type="scientific">Bowmanella denitrificans</name>
    <dbReference type="NCBI Taxonomy" id="366582"/>
    <lineage>
        <taxon>Bacteria</taxon>
        <taxon>Pseudomonadati</taxon>
        <taxon>Pseudomonadota</taxon>
        <taxon>Gammaproteobacteria</taxon>
        <taxon>Alteromonadales</taxon>
        <taxon>Alteromonadaceae</taxon>
        <taxon>Bowmanella</taxon>
    </lineage>
</organism>
<evidence type="ECO:0000313" key="2">
    <source>
        <dbReference type="EMBL" id="GAA0341714.1"/>
    </source>
</evidence>
<reference evidence="2 3" key="1">
    <citation type="journal article" date="2019" name="Int. J. Syst. Evol. Microbiol.">
        <title>The Global Catalogue of Microorganisms (GCM) 10K type strain sequencing project: providing services to taxonomists for standard genome sequencing and annotation.</title>
        <authorList>
            <consortium name="The Broad Institute Genomics Platform"/>
            <consortium name="The Broad Institute Genome Sequencing Center for Infectious Disease"/>
            <person name="Wu L."/>
            <person name="Ma J."/>
        </authorList>
    </citation>
    <scope>NUCLEOTIDE SEQUENCE [LARGE SCALE GENOMIC DNA]</scope>
    <source>
        <strain evidence="2 3">JCM 13378</strain>
    </source>
</reference>
<evidence type="ECO:0000256" key="1">
    <source>
        <dbReference type="SAM" id="SignalP"/>
    </source>
</evidence>
<feature type="signal peptide" evidence="1">
    <location>
        <begin position="1"/>
        <end position="18"/>
    </location>
</feature>
<dbReference type="RefSeq" id="WP_343840875.1">
    <property type="nucleotide sequence ID" value="NZ_BAAAEI010000002.1"/>
</dbReference>
<comment type="caution">
    <text evidence="2">The sequence shown here is derived from an EMBL/GenBank/DDBJ whole genome shotgun (WGS) entry which is preliminary data.</text>
</comment>
<sequence length="160" mass="17280">MKKGLILLSLCFAPTAFANDVNFSLGAGYPYFVVPEVSWSNTDNQRWYAKYNLGLDDGFSVGFEYALDPNQQHSIGLLAGAVGVRDIDDCDKDDGLSGLACAIGSIFDEHSIQGAALSYSYSVNGLNQSGWRFRLDAGYGRVSADDNNYAGGNATISYQF</sequence>
<keyword evidence="3" id="KW-1185">Reference proteome</keyword>
<dbReference type="Proteomes" id="UP001501757">
    <property type="component" value="Unassembled WGS sequence"/>
</dbReference>
<proteinExistence type="predicted"/>
<evidence type="ECO:0008006" key="4">
    <source>
        <dbReference type="Google" id="ProtNLM"/>
    </source>
</evidence>
<feature type="chain" id="PRO_5045429402" description="Outer membrane protein beta-barrel domain-containing protein" evidence="1">
    <location>
        <begin position="19"/>
        <end position="160"/>
    </location>
</feature>
<protein>
    <recommendedName>
        <fullName evidence="4">Outer membrane protein beta-barrel domain-containing protein</fullName>
    </recommendedName>
</protein>
<evidence type="ECO:0000313" key="3">
    <source>
        <dbReference type="Proteomes" id="UP001501757"/>
    </source>
</evidence>
<name>A0ABN0WM64_9ALTE</name>